<keyword evidence="1" id="KW-1133">Transmembrane helix</keyword>
<keyword evidence="1" id="KW-0812">Transmembrane</keyword>
<accession>A0A1F8DWJ1</accession>
<name>A0A1F8DWJ1_9BACT</name>
<evidence type="ECO:0000313" key="3">
    <source>
        <dbReference type="Proteomes" id="UP000176422"/>
    </source>
</evidence>
<evidence type="ECO:0000256" key="1">
    <source>
        <dbReference type="SAM" id="Phobius"/>
    </source>
</evidence>
<feature type="transmembrane region" description="Helical" evidence="1">
    <location>
        <begin position="35"/>
        <end position="65"/>
    </location>
</feature>
<reference evidence="2 3" key="1">
    <citation type="journal article" date="2016" name="Nat. Commun.">
        <title>Thousands of microbial genomes shed light on interconnected biogeochemical processes in an aquifer system.</title>
        <authorList>
            <person name="Anantharaman K."/>
            <person name="Brown C.T."/>
            <person name="Hug L.A."/>
            <person name="Sharon I."/>
            <person name="Castelle C.J."/>
            <person name="Probst A.J."/>
            <person name="Thomas B.C."/>
            <person name="Singh A."/>
            <person name="Wilkins M.J."/>
            <person name="Karaoz U."/>
            <person name="Brodie E.L."/>
            <person name="Williams K.H."/>
            <person name="Hubbard S.S."/>
            <person name="Banfield J.F."/>
        </authorList>
    </citation>
    <scope>NUCLEOTIDE SEQUENCE [LARGE SCALE GENOMIC DNA]</scope>
</reference>
<dbReference type="Proteomes" id="UP000176422">
    <property type="component" value="Unassembled WGS sequence"/>
</dbReference>
<keyword evidence="1" id="KW-0472">Membrane</keyword>
<dbReference type="EMBL" id="MGIT01000002">
    <property type="protein sequence ID" value="OGM92930.1"/>
    <property type="molecule type" value="Genomic_DNA"/>
</dbReference>
<evidence type="ECO:0000313" key="2">
    <source>
        <dbReference type="EMBL" id="OGM92930.1"/>
    </source>
</evidence>
<protein>
    <submittedName>
        <fullName evidence="2">Uncharacterized protein</fullName>
    </submittedName>
</protein>
<proteinExistence type="predicted"/>
<sequence>MVKKLNKIAGILLQKLKSAISGSFSDVRKGKKRGVLALILAGVFLGFYGTSAGVLWLLFLAFLFYEWDSRVIGTLAIISLATCPILLALKQDAYAEQMAVYAYFFLVMTVVLQIIEYKHYPEEFKEDIKNTE</sequence>
<feature type="transmembrane region" description="Helical" evidence="1">
    <location>
        <begin position="98"/>
        <end position="115"/>
    </location>
</feature>
<comment type="caution">
    <text evidence="2">The sequence shown here is derived from an EMBL/GenBank/DDBJ whole genome shotgun (WGS) entry which is preliminary data.</text>
</comment>
<dbReference type="AlphaFoldDB" id="A0A1F8DWJ1"/>
<gene>
    <name evidence="2" type="ORF">A2372_03730</name>
</gene>
<dbReference type="STRING" id="1802559.A2372_03730"/>
<feature type="transmembrane region" description="Helical" evidence="1">
    <location>
        <begin position="71"/>
        <end position="89"/>
    </location>
</feature>
<organism evidence="2 3">
    <name type="scientific">Candidatus Wolfebacteria bacterium RIFOXYB1_FULL_54_12</name>
    <dbReference type="NCBI Taxonomy" id="1802559"/>
    <lineage>
        <taxon>Bacteria</taxon>
        <taxon>Candidatus Wolfeibacteriota</taxon>
    </lineage>
</organism>